<evidence type="ECO:0000313" key="6">
    <source>
        <dbReference type="Proteomes" id="UP000076023"/>
    </source>
</evidence>
<dbReference type="InterPro" id="IPR036388">
    <property type="entry name" value="WH-like_DNA-bd_sf"/>
</dbReference>
<dbReference type="InterPro" id="IPR052362">
    <property type="entry name" value="HTH-GbsR_regulator"/>
</dbReference>
<dbReference type="Proteomes" id="UP000076023">
    <property type="component" value="Unassembled WGS sequence"/>
</dbReference>
<evidence type="ECO:0000313" key="5">
    <source>
        <dbReference type="EMBL" id="GAT31769.1"/>
    </source>
</evidence>
<proteinExistence type="inferred from homology"/>
<evidence type="ECO:0000256" key="1">
    <source>
        <dbReference type="ARBA" id="ARBA00023015"/>
    </source>
</evidence>
<comment type="caution">
    <text evidence="5">The sequence shown here is derived from an EMBL/GenBank/DDBJ whole genome shotgun (WGS) entry which is preliminary data.</text>
</comment>
<reference evidence="6" key="1">
    <citation type="journal article" date="2017" name="Genome Announc.">
        <title>Draft Genome Sequence of Terrimicrobium sacchariphilum NM-5T, a Facultative Anaerobic Soil Bacterium of the Class Spartobacteria.</title>
        <authorList>
            <person name="Qiu Y.L."/>
            <person name="Tourlousse D.M."/>
            <person name="Matsuura N."/>
            <person name="Ohashi A."/>
            <person name="Sekiguchi Y."/>
        </authorList>
    </citation>
    <scope>NUCLEOTIDE SEQUENCE [LARGE SCALE GENOMIC DNA]</scope>
    <source>
        <strain evidence="6">NM-5</strain>
    </source>
</reference>
<evidence type="ECO:0000256" key="4">
    <source>
        <dbReference type="PIRNR" id="PIRNR006707"/>
    </source>
</evidence>
<dbReference type="PANTHER" id="PTHR38465:SF1">
    <property type="entry name" value="HTH-TYPE TRANSCRIPTIONAL REGULATOR MJ1563-RELATED"/>
    <property type="match status" value="1"/>
</dbReference>
<evidence type="ECO:0000256" key="3">
    <source>
        <dbReference type="ARBA" id="ARBA00023163"/>
    </source>
</evidence>
<evidence type="ECO:0000256" key="2">
    <source>
        <dbReference type="ARBA" id="ARBA00023125"/>
    </source>
</evidence>
<keyword evidence="1 4" id="KW-0805">Transcription regulation</keyword>
<dbReference type="GO" id="GO:0003700">
    <property type="term" value="F:DNA-binding transcription factor activity"/>
    <property type="evidence" value="ECO:0007669"/>
    <property type="project" value="InterPro"/>
</dbReference>
<accession>A0A146G1N0</accession>
<dbReference type="InParanoid" id="A0A146G1N0"/>
<keyword evidence="6" id="KW-1185">Reference proteome</keyword>
<organism evidence="5 6">
    <name type="scientific">Terrimicrobium sacchariphilum</name>
    <dbReference type="NCBI Taxonomy" id="690879"/>
    <lineage>
        <taxon>Bacteria</taxon>
        <taxon>Pseudomonadati</taxon>
        <taxon>Verrucomicrobiota</taxon>
        <taxon>Terrimicrobiia</taxon>
        <taxon>Terrimicrobiales</taxon>
        <taxon>Terrimicrobiaceae</taxon>
        <taxon>Terrimicrobium</taxon>
    </lineage>
</organism>
<keyword evidence="3 4" id="KW-0804">Transcription</keyword>
<dbReference type="EMBL" id="BDCO01000002">
    <property type="protein sequence ID" value="GAT31769.1"/>
    <property type="molecule type" value="Genomic_DNA"/>
</dbReference>
<dbReference type="GO" id="GO:0003677">
    <property type="term" value="F:DNA binding"/>
    <property type="evidence" value="ECO:0007669"/>
    <property type="project" value="UniProtKB-UniRule"/>
</dbReference>
<name>A0A146G1N0_TERSA</name>
<dbReference type="InterPro" id="IPR026282">
    <property type="entry name" value="MJ1563"/>
</dbReference>
<dbReference type="Gene3D" id="1.10.10.10">
    <property type="entry name" value="Winged helix-like DNA-binding domain superfamily/Winged helix DNA-binding domain"/>
    <property type="match status" value="1"/>
</dbReference>
<dbReference type="RefSeq" id="WP_153811198.1">
    <property type="nucleotide sequence ID" value="NZ_BDCO01000002.1"/>
</dbReference>
<dbReference type="STRING" id="690879.TSACC_2163"/>
<dbReference type="InterPro" id="IPR036390">
    <property type="entry name" value="WH_DNA-bd_sf"/>
</dbReference>
<dbReference type="PIRSF" id="PIRSF006707">
    <property type="entry name" value="MJ1563"/>
    <property type="match status" value="1"/>
</dbReference>
<dbReference type="AlphaFoldDB" id="A0A146G1N0"/>
<dbReference type="PANTHER" id="PTHR38465">
    <property type="entry name" value="HTH-TYPE TRANSCRIPTIONAL REGULATOR MJ1563-RELATED"/>
    <property type="match status" value="1"/>
</dbReference>
<dbReference type="SUPFAM" id="SSF46785">
    <property type="entry name" value="Winged helix' DNA-binding domain"/>
    <property type="match status" value="1"/>
</dbReference>
<protein>
    <recommendedName>
        <fullName evidence="4">HTH-type transcriptional regulator</fullName>
    </recommendedName>
</protein>
<dbReference type="OrthoDB" id="9791954at2"/>
<sequence>MSTPATPPAQSEAALEREFIFLFEELADLFGNPRSLGTIYGLLFWSPIPLSMEEIVARLGVSKGTASQGLRQLEHLGAIRRTKEERSRTHTYQARMELKPLIAGFLQSRVIPRLTAGNERLAQMEDMVAQLPEPRKSEAQVRLQRITQWHKRGASVLPFVQRLLQGT</sequence>
<comment type="similarity">
    <text evidence="4">Belongs to the GbsR family.</text>
</comment>
<gene>
    <name evidence="5" type="ORF">TSACC_2163</name>
</gene>
<keyword evidence="2 4" id="KW-0238">DNA-binding</keyword>